<dbReference type="GO" id="GO:0004843">
    <property type="term" value="F:cysteine-type deubiquitinase activity"/>
    <property type="evidence" value="ECO:0007669"/>
    <property type="project" value="UniProtKB-EC"/>
</dbReference>
<evidence type="ECO:0000256" key="3">
    <source>
        <dbReference type="ARBA" id="ARBA00011074"/>
    </source>
</evidence>
<dbReference type="SUPFAM" id="SSF47473">
    <property type="entry name" value="EF-hand"/>
    <property type="match status" value="1"/>
</dbReference>
<name>A0A024GM72_9STRA</name>
<dbReference type="GO" id="GO:0071108">
    <property type="term" value="P:protein K48-linked deubiquitination"/>
    <property type="evidence" value="ECO:0007669"/>
    <property type="project" value="InterPro"/>
</dbReference>
<evidence type="ECO:0000256" key="5">
    <source>
        <dbReference type="ARBA" id="ARBA00022786"/>
    </source>
</evidence>
<comment type="caution">
    <text evidence="8">The sequence shown here is derived from an EMBL/GenBank/DDBJ whole genome shotgun (WGS) entry which is preliminary data.</text>
</comment>
<evidence type="ECO:0000256" key="2">
    <source>
        <dbReference type="ARBA" id="ARBA00002107"/>
    </source>
</evidence>
<dbReference type="OrthoDB" id="9981542at2759"/>
<dbReference type="SMART" id="SM01174">
    <property type="entry name" value="DUF4205"/>
    <property type="match status" value="1"/>
</dbReference>
<dbReference type="AlphaFoldDB" id="A0A024GM72"/>
<dbReference type="EC" id="3.4.19.12" evidence="4"/>
<reference evidence="8 9" key="1">
    <citation type="submission" date="2012-05" db="EMBL/GenBank/DDBJ databases">
        <title>Recombination and specialization in a pathogen metapopulation.</title>
        <authorList>
            <person name="Gardiner A."/>
            <person name="Kemen E."/>
            <person name="Schultz-Larsen T."/>
            <person name="MacLean D."/>
            <person name="Van Oosterhout C."/>
            <person name="Jones J.D.G."/>
        </authorList>
    </citation>
    <scope>NUCLEOTIDE SEQUENCE [LARGE SCALE GENOMIC DNA]</scope>
    <source>
        <strain evidence="8 9">Ac Nc2</strain>
    </source>
</reference>
<dbReference type="GO" id="GO:1990380">
    <property type="term" value="F:K48-linked deubiquitinase activity"/>
    <property type="evidence" value="ECO:0007669"/>
    <property type="project" value="InterPro"/>
</dbReference>
<evidence type="ECO:0000256" key="1">
    <source>
        <dbReference type="ARBA" id="ARBA00000707"/>
    </source>
</evidence>
<evidence type="ECO:0000313" key="8">
    <source>
        <dbReference type="EMBL" id="CCI47412.1"/>
    </source>
</evidence>
<protein>
    <recommendedName>
        <fullName evidence="4">ubiquitinyl hydrolase 1</fullName>
        <ecNumber evidence="4">3.4.19.12</ecNumber>
    </recommendedName>
    <alternativeName>
        <fullName evidence="6">Deubiquitinating enzyme MINDY-3</fullName>
    </alternativeName>
</protein>
<keyword evidence="9" id="KW-1185">Reference proteome</keyword>
<sequence length="519" mass="57285">MDSEAALSRAMLAQLDRLLWPNEVNAEAQNEDYARWYQQGLVYTKEVAEADPQNDISFSLGLLQTHGGPCGVLAVVQAEILCHFLFLQRTDSARGSQEEALVSLSSPISSESRQKLLVCALASILERCSGDSSPATMIQIAVPTRCEENIISVISFPAKDVQNVLLSHIQTFTAARGVVHFIYSVILTKGIDQIRNEMDDSQSTLTGAYGHCTQELVNLLLTGKATSNVFDGSIPLGDSGMSLRGVSEKARIGYLTQLEALRYCEVGSFYKCPQYPVWVVGSSSHFTILFGLDESICNASESQSLFERVRRTFQEFDSMESGFVEVTKLPNIVEKLYIQETIRKDLVAMSRLQNRLELAGSGIIVWDEFWKVISILLHTGDFNKALDATCSSSEPRNRSDSQLARELQAQFDAGVNGATEESFPVTPAADSAPNEIETIVQLYYYNGWKTTSSSNSTGLCECTVKFNDMQDFIGKAVPLKHQSMVHSGKPGESTLDDVIRTRWSTASVEWTSGEIPRID</sequence>
<dbReference type="InterPro" id="IPR039785">
    <property type="entry name" value="MINY3/4"/>
</dbReference>
<comment type="catalytic activity">
    <reaction evidence="1">
        <text>Thiol-dependent hydrolysis of ester, thioester, amide, peptide and isopeptide bonds formed by the C-terminal Gly of ubiquitin (a 76-residue protein attached to proteins as an intracellular targeting signal).</text>
        <dbReference type="EC" id="3.4.19.12"/>
    </reaction>
</comment>
<evidence type="ECO:0000256" key="4">
    <source>
        <dbReference type="ARBA" id="ARBA00012759"/>
    </source>
</evidence>
<comment type="function">
    <text evidence="2">Hydrolase that can remove 'Lys-48'-linked conjugated ubiquitin from proteins.</text>
</comment>
<evidence type="ECO:0000259" key="7">
    <source>
        <dbReference type="SMART" id="SM01174"/>
    </source>
</evidence>
<dbReference type="Proteomes" id="UP000053237">
    <property type="component" value="Unassembled WGS sequence"/>
</dbReference>
<dbReference type="InterPro" id="IPR011992">
    <property type="entry name" value="EF-hand-dom_pair"/>
</dbReference>
<proteinExistence type="inferred from homology"/>
<keyword evidence="5" id="KW-0833">Ubl conjugation pathway</keyword>
<dbReference type="PANTHER" id="PTHR12473:SF8">
    <property type="entry name" value="UBIQUITIN CARBOXYL-TERMINAL HYDROLASE MINDY-4-RELATED"/>
    <property type="match status" value="1"/>
</dbReference>
<dbReference type="InParanoid" id="A0A024GM72"/>
<accession>A0A024GM72</accession>
<dbReference type="PANTHER" id="PTHR12473">
    <property type="entry name" value="UBIQUITIN CARBOXYL-TERMINAL HYDROLASE MINDY-4-RELATED"/>
    <property type="match status" value="1"/>
</dbReference>
<gene>
    <name evidence="8" type="ORF">BN9_084190</name>
</gene>
<dbReference type="InterPro" id="IPR025257">
    <property type="entry name" value="MINDY-3/4_CD"/>
</dbReference>
<dbReference type="GO" id="GO:0006508">
    <property type="term" value="P:proteolysis"/>
    <property type="evidence" value="ECO:0007669"/>
    <property type="project" value="UniProtKB-KW"/>
</dbReference>
<comment type="similarity">
    <text evidence="3">Belongs to the MINDY deubiquitinase family. FAM188 subfamily.</text>
</comment>
<dbReference type="EMBL" id="CAIX01000169">
    <property type="protein sequence ID" value="CCI47412.1"/>
    <property type="molecule type" value="Genomic_DNA"/>
</dbReference>
<evidence type="ECO:0000313" key="9">
    <source>
        <dbReference type="Proteomes" id="UP000053237"/>
    </source>
</evidence>
<dbReference type="Pfam" id="PF13898">
    <property type="entry name" value="MINDY-3_4_CD"/>
    <property type="match status" value="1"/>
</dbReference>
<organism evidence="8 9">
    <name type="scientific">Albugo candida</name>
    <dbReference type="NCBI Taxonomy" id="65357"/>
    <lineage>
        <taxon>Eukaryota</taxon>
        <taxon>Sar</taxon>
        <taxon>Stramenopiles</taxon>
        <taxon>Oomycota</taxon>
        <taxon>Peronosporomycetes</taxon>
        <taxon>Albuginales</taxon>
        <taxon>Albuginaceae</taxon>
        <taxon>Albugo</taxon>
    </lineage>
</organism>
<feature type="domain" description="Deubiquitinating enzyme MINDY-3/4 conserved" evidence="7">
    <location>
        <begin position="16"/>
        <end position="357"/>
    </location>
</feature>
<evidence type="ECO:0000256" key="6">
    <source>
        <dbReference type="ARBA" id="ARBA00033208"/>
    </source>
</evidence>